<feature type="region of interest" description="Disordered" evidence="1">
    <location>
        <begin position="102"/>
        <end position="149"/>
    </location>
</feature>
<feature type="region of interest" description="Disordered" evidence="1">
    <location>
        <begin position="179"/>
        <end position="200"/>
    </location>
</feature>
<feature type="compositionally biased region" description="Low complexity" evidence="1">
    <location>
        <begin position="138"/>
        <end position="149"/>
    </location>
</feature>
<organism evidence="2 3">
    <name type="scientific">Microbotryum silenes-dioicae</name>
    <dbReference type="NCBI Taxonomy" id="796604"/>
    <lineage>
        <taxon>Eukaryota</taxon>
        <taxon>Fungi</taxon>
        <taxon>Dikarya</taxon>
        <taxon>Basidiomycota</taxon>
        <taxon>Pucciniomycotina</taxon>
        <taxon>Microbotryomycetes</taxon>
        <taxon>Microbotryales</taxon>
        <taxon>Microbotryaceae</taxon>
        <taxon>Microbotryum</taxon>
    </lineage>
</organism>
<dbReference type="EMBL" id="FQNC01000061">
    <property type="protein sequence ID" value="SGY91776.1"/>
    <property type="molecule type" value="Genomic_DNA"/>
</dbReference>
<evidence type="ECO:0000256" key="1">
    <source>
        <dbReference type="SAM" id="MobiDB-lite"/>
    </source>
</evidence>
<evidence type="ECO:0000313" key="2">
    <source>
        <dbReference type="EMBL" id="SGY91776.1"/>
    </source>
</evidence>
<proteinExistence type="predicted"/>
<feature type="region of interest" description="Disordered" evidence="1">
    <location>
        <begin position="428"/>
        <end position="456"/>
    </location>
</feature>
<dbReference type="SUPFAM" id="SSF56112">
    <property type="entry name" value="Protein kinase-like (PK-like)"/>
    <property type="match status" value="1"/>
</dbReference>
<name>A0A2X0MF39_9BASI</name>
<protein>
    <submittedName>
        <fullName evidence="2">BQ5605_C038g11696 protein</fullName>
    </submittedName>
</protein>
<dbReference type="Proteomes" id="UP000249464">
    <property type="component" value="Unassembled WGS sequence"/>
</dbReference>
<dbReference type="InterPro" id="IPR011009">
    <property type="entry name" value="Kinase-like_dom_sf"/>
</dbReference>
<feature type="compositionally biased region" description="Basic and acidic residues" evidence="1">
    <location>
        <begin position="179"/>
        <end position="190"/>
    </location>
</feature>
<sequence>MSPNGGAECATTSVDPSVPTIRHVRSAKVPVDPVDPVNPNVPVANIVIIVTIKVIEALKDRINHVDDHALLNDIIVPRLALCSASDLVEQVFQTDPLRFRQMSQRARTSGKKARSGQDEDAQEELHARFKEVHDRRPAATTAASTGQSTWMHGVARHAHTGHPRRRQFKLGMAVAERPARVHVHTDHAPESEIGTEPKSSKEAQEWTHFLACPDVDSSSMNLLWSRVLVACAFGASPRADRPRDSQGGSAPHLVRVVLDLVEHVLAQPTRLFAPGLAVNDEEAHLAVLDHETCRIATIPDCWGQGSGVRVFGSSVGRTVKFEDEEPIELVSCAKTDGGRPLSERCTTVFHVIRPSLSSSGTASTASRRSPSFVLKMQLVSPSFVGVESGVLRKINDAYDTGALSPDVYDHLATLEARAALSAPACEPIDEDRLPSSASTACGDGATELEKAAPSPPAEQAQRTLELLILRNPTPLPRPLVRRHREEQDLPLAQVVHVLVRLLTVLTALHDLSFYHRDLSLGNIL</sequence>
<gene>
    <name evidence="2" type="primary">BQ5605_C038g11696</name>
    <name evidence="2" type="ORF">BQ5605_C038G11696</name>
</gene>
<keyword evidence="3" id="KW-1185">Reference proteome</keyword>
<accession>A0A2X0MF39</accession>
<dbReference type="AlphaFoldDB" id="A0A2X0MF39"/>
<evidence type="ECO:0000313" key="3">
    <source>
        <dbReference type="Proteomes" id="UP000249464"/>
    </source>
</evidence>
<feature type="compositionally biased region" description="Basic and acidic residues" evidence="1">
    <location>
        <begin position="123"/>
        <end position="137"/>
    </location>
</feature>
<reference evidence="2 3" key="1">
    <citation type="submission" date="2016-11" db="EMBL/GenBank/DDBJ databases">
        <authorList>
            <person name="Jaros S."/>
            <person name="Januszkiewicz K."/>
            <person name="Wedrychowicz H."/>
        </authorList>
    </citation>
    <scope>NUCLEOTIDE SEQUENCE [LARGE SCALE GENOMIC DNA]</scope>
</reference>